<name>A0A3A8EX04_9GAMM</name>
<accession>A0A3A8EX04</accession>
<evidence type="ECO:0000256" key="7">
    <source>
        <dbReference type="ARBA" id="ARBA00023237"/>
    </source>
</evidence>
<dbReference type="Pfam" id="PF02321">
    <property type="entry name" value="OEP"/>
    <property type="match status" value="2"/>
</dbReference>
<dbReference type="GO" id="GO:0015288">
    <property type="term" value="F:porin activity"/>
    <property type="evidence" value="ECO:0007669"/>
    <property type="project" value="TreeGrafter"/>
</dbReference>
<keyword evidence="5" id="KW-0812">Transmembrane</keyword>
<dbReference type="InterPro" id="IPR003423">
    <property type="entry name" value="OMP_efflux"/>
</dbReference>
<dbReference type="OrthoDB" id="314748at2"/>
<comment type="subcellular location">
    <subcellularLocation>
        <location evidence="1">Cell outer membrane</location>
    </subcellularLocation>
</comment>
<dbReference type="Proteomes" id="UP000280405">
    <property type="component" value="Unassembled WGS sequence"/>
</dbReference>
<reference evidence="9 10" key="1">
    <citation type="submission" date="2018-09" db="EMBL/GenBank/DDBJ databases">
        <title>The draft genome of Acinetobacter spp. strains.</title>
        <authorList>
            <person name="Qin J."/>
            <person name="Feng Y."/>
            <person name="Zong Z."/>
        </authorList>
    </citation>
    <scope>NUCLEOTIDE SEQUENCE [LARGE SCALE GENOMIC DNA]</scope>
    <source>
        <strain evidence="9 10">WCHAc060115</strain>
    </source>
</reference>
<evidence type="ECO:0000313" key="10">
    <source>
        <dbReference type="Proteomes" id="UP000280405"/>
    </source>
</evidence>
<keyword evidence="8" id="KW-0732">Signal</keyword>
<dbReference type="GO" id="GO:0015562">
    <property type="term" value="F:efflux transmembrane transporter activity"/>
    <property type="evidence" value="ECO:0007669"/>
    <property type="project" value="InterPro"/>
</dbReference>
<dbReference type="PANTHER" id="PTHR30026:SF22">
    <property type="entry name" value="OUTER MEMBRANE EFFLUX PROTEIN"/>
    <property type="match status" value="1"/>
</dbReference>
<evidence type="ECO:0000256" key="8">
    <source>
        <dbReference type="SAM" id="SignalP"/>
    </source>
</evidence>
<dbReference type="GO" id="GO:1990281">
    <property type="term" value="C:efflux pump complex"/>
    <property type="evidence" value="ECO:0007669"/>
    <property type="project" value="TreeGrafter"/>
</dbReference>
<evidence type="ECO:0000256" key="1">
    <source>
        <dbReference type="ARBA" id="ARBA00004442"/>
    </source>
</evidence>
<dbReference type="Gene3D" id="1.20.1600.10">
    <property type="entry name" value="Outer membrane efflux proteins (OEP)"/>
    <property type="match status" value="1"/>
</dbReference>
<organism evidence="9 10">
    <name type="scientific">Acinetobacter rongchengensis</name>
    <dbReference type="NCBI Taxonomy" id="2419601"/>
    <lineage>
        <taxon>Bacteria</taxon>
        <taxon>Pseudomonadati</taxon>
        <taxon>Pseudomonadota</taxon>
        <taxon>Gammaproteobacteria</taxon>
        <taxon>Moraxellales</taxon>
        <taxon>Moraxellaceae</taxon>
        <taxon>Acinetobacter</taxon>
    </lineage>
</organism>
<comment type="similarity">
    <text evidence="2">Belongs to the outer membrane factor (OMF) (TC 1.B.17) family.</text>
</comment>
<dbReference type="RefSeq" id="WP_120384047.1">
    <property type="nucleotide sequence ID" value="NZ_RAXT01000015.1"/>
</dbReference>
<comment type="caution">
    <text evidence="9">The sequence shown here is derived from an EMBL/GenBank/DDBJ whole genome shotgun (WGS) entry which is preliminary data.</text>
</comment>
<evidence type="ECO:0000256" key="6">
    <source>
        <dbReference type="ARBA" id="ARBA00023136"/>
    </source>
</evidence>
<protein>
    <submittedName>
        <fullName evidence="9">RND transporter</fullName>
    </submittedName>
</protein>
<evidence type="ECO:0000256" key="5">
    <source>
        <dbReference type="ARBA" id="ARBA00022692"/>
    </source>
</evidence>
<dbReference type="AlphaFoldDB" id="A0A3A8EX04"/>
<evidence type="ECO:0000256" key="2">
    <source>
        <dbReference type="ARBA" id="ARBA00007613"/>
    </source>
</evidence>
<dbReference type="EMBL" id="RAXT01000015">
    <property type="protein sequence ID" value="RKG37966.1"/>
    <property type="molecule type" value="Genomic_DNA"/>
</dbReference>
<keyword evidence="6" id="KW-0472">Membrane</keyword>
<keyword evidence="3" id="KW-0813">Transport</keyword>
<feature type="chain" id="PRO_5017449083" evidence="8">
    <location>
        <begin position="31"/>
        <end position="522"/>
    </location>
</feature>
<evidence type="ECO:0000313" key="9">
    <source>
        <dbReference type="EMBL" id="RKG37966.1"/>
    </source>
</evidence>
<keyword evidence="10" id="KW-1185">Reference proteome</keyword>
<keyword evidence="4" id="KW-1134">Transmembrane beta strand</keyword>
<feature type="signal peptide" evidence="8">
    <location>
        <begin position="1"/>
        <end position="30"/>
    </location>
</feature>
<sequence>MCKAKKPSFSVKSLSVLVGSMLLIQTPSYAQEQSYLKSFKNGVQGLMKPKEDDSYKTAQMNQLSDFVFEPDAQITELPVVTAPKSVTGKDDSFNQIDMLEQGEMATYSSVAPKRNLSLDEAVQIAIKRNPNIAESIATLAAQNSNIDVAKAQYYPQLKAGLNTGDFTSSDRGRQVYSVEANQLLYDFGKVKSSVTTQQNKLLVEQANVLISIDEISTDTSRAVLALLRYRALVQIAQDQVKGVTRLYQIAKLRADAGISSNADPVQAQSYVEYSKSYLIAQTNQLRQQEQKLRTLLGFDVSRTEFVIPDELVNLSGLYDEPKMNTIPTMIAAKAEIDVAKSQKKQTELSRYPTVSLVGSVNKALNGKNPNTGVDNDTDSAISIAVSSNFYQGGAVGSQVKAAGFAEQAARSKLNATYLNILNSTRSARENIENTDKQIWVLLDRERSTAKTKELYEEQYKLGKRSILDLLSSEQSYHSSRIERESARYDIYDTVAVYVNVTGKSRDVYHLNNTKIQGFEVQP</sequence>
<proteinExistence type="inferred from homology"/>
<dbReference type="GO" id="GO:0009279">
    <property type="term" value="C:cell outer membrane"/>
    <property type="evidence" value="ECO:0007669"/>
    <property type="project" value="UniProtKB-SubCell"/>
</dbReference>
<dbReference type="PANTHER" id="PTHR30026">
    <property type="entry name" value="OUTER MEMBRANE PROTEIN TOLC"/>
    <property type="match status" value="1"/>
</dbReference>
<keyword evidence="7" id="KW-0998">Cell outer membrane</keyword>
<dbReference type="InterPro" id="IPR051906">
    <property type="entry name" value="TolC-like"/>
</dbReference>
<evidence type="ECO:0000256" key="4">
    <source>
        <dbReference type="ARBA" id="ARBA00022452"/>
    </source>
</evidence>
<dbReference type="SUPFAM" id="SSF56954">
    <property type="entry name" value="Outer membrane efflux proteins (OEP)"/>
    <property type="match status" value="1"/>
</dbReference>
<evidence type="ECO:0000256" key="3">
    <source>
        <dbReference type="ARBA" id="ARBA00022448"/>
    </source>
</evidence>
<gene>
    <name evidence="9" type="ORF">D7V20_09475</name>
</gene>